<dbReference type="CTD" id="136040130"/>
<dbReference type="Proteomes" id="UP000694846">
    <property type="component" value="Unplaced"/>
</dbReference>
<dbReference type="InterPro" id="IPR004981">
    <property type="entry name" value="Trp_2_3_dOase"/>
</dbReference>
<dbReference type="Gene3D" id="1.20.58.480">
    <property type="match status" value="1"/>
</dbReference>
<dbReference type="GO" id="GO:0020037">
    <property type="term" value="F:heme binding"/>
    <property type="evidence" value="ECO:0007669"/>
    <property type="project" value="InterPro"/>
</dbReference>
<dbReference type="RefSeq" id="XP_025405368.1">
    <property type="nucleotide sequence ID" value="XM_025549583.1"/>
</dbReference>
<dbReference type="InterPro" id="IPR037217">
    <property type="entry name" value="Trp/Indoleamine_2_3_dOase-like"/>
</dbReference>
<dbReference type="Pfam" id="PF03301">
    <property type="entry name" value="Trp_dioxygenase"/>
    <property type="match status" value="1"/>
</dbReference>
<dbReference type="GO" id="GO:0019441">
    <property type="term" value="P:L-tryptophan catabolic process to kynurenine"/>
    <property type="evidence" value="ECO:0007669"/>
    <property type="project" value="InterPro"/>
</dbReference>
<proteinExistence type="predicted"/>
<name>A0A8B8F3V3_9HEMI</name>
<evidence type="ECO:0000313" key="1">
    <source>
        <dbReference type="Proteomes" id="UP000694846"/>
    </source>
</evidence>
<reference evidence="2" key="1">
    <citation type="submission" date="2025-08" db="UniProtKB">
        <authorList>
            <consortium name="RefSeq"/>
        </authorList>
    </citation>
    <scope>IDENTIFICATION</scope>
    <source>
        <tissue evidence="2">Whole body</tissue>
    </source>
</reference>
<dbReference type="PANTHER" id="PTHR10138">
    <property type="entry name" value="TRYPTOPHAN 2,3-DIOXYGENASE"/>
    <property type="match status" value="1"/>
</dbReference>
<sequence length="359" mass="41947">MSYMNGIDRINDQQKNRRCKQINILSKGYADYLQLDKLLSSQTMLSSQNDRVSYDEHLFIITHQAYELWFKQILFEMDIVCKLLVANLWNNETEMCNALKRLGRISSIFKLLLEHFSILETMSSSDFAEFRGYLKHASGFQSLQFRMIENKFGLKKENRVDCCKSYTDCFNGKKSEEFERTLTEPNLLTLVCRWLESMPVLQDNTIWDQYRRAADLWLEESTETDISCLEKRRDLMDSLFKCDQHKRLVDQGNRKFTHQALKGAIILRTYRHEKGYALANRILDSLVDIDTMLSKWRFCHFVMVHKMIGSHNSGTGGTIGSEYLRSTLSDSYRTFIDLINLPALMVPATYVPPLISQIL</sequence>
<dbReference type="GO" id="GO:0004833">
    <property type="term" value="F:L-tryptophan 2,3-dioxygenase activity"/>
    <property type="evidence" value="ECO:0007669"/>
    <property type="project" value="InterPro"/>
</dbReference>
<dbReference type="SUPFAM" id="SSF140959">
    <property type="entry name" value="Indolic compounds 2,3-dioxygenase-like"/>
    <property type="match status" value="1"/>
</dbReference>
<dbReference type="GeneID" id="112679688"/>
<gene>
    <name evidence="2" type="primary">LOC112679688</name>
</gene>
<dbReference type="Gene3D" id="1.10.287.3810">
    <property type="match status" value="1"/>
</dbReference>
<keyword evidence="1" id="KW-1185">Reference proteome</keyword>
<dbReference type="AlphaFoldDB" id="A0A8B8F3V3"/>
<accession>A0A8B8F3V3</accession>
<dbReference type="OrthoDB" id="447477at2759"/>
<evidence type="ECO:0000313" key="2">
    <source>
        <dbReference type="RefSeq" id="XP_025405368.1"/>
    </source>
</evidence>
<dbReference type="GO" id="GO:0019442">
    <property type="term" value="P:L-tryptophan catabolic process to acetyl-CoA"/>
    <property type="evidence" value="ECO:0007669"/>
    <property type="project" value="TreeGrafter"/>
</dbReference>
<organism evidence="1 2">
    <name type="scientific">Sipha flava</name>
    <name type="common">yellow sugarcane aphid</name>
    <dbReference type="NCBI Taxonomy" id="143950"/>
    <lineage>
        <taxon>Eukaryota</taxon>
        <taxon>Metazoa</taxon>
        <taxon>Ecdysozoa</taxon>
        <taxon>Arthropoda</taxon>
        <taxon>Hexapoda</taxon>
        <taxon>Insecta</taxon>
        <taxon>Pterygota</taxon>
        <taxon>Neoptera</taxon>
        <taxon>Paraneoptera</taxon>
        <taxon>Hemiptera</taxon>
        <taxon>Sternorrhyncha</taxon>
        <taxon>Aphidomorpha</taxon>
        <taxon>Aphidoidea</taxon>
        <taxon>Aphididae</taxon>
        <taxon>Sipha</taxon>
    </lineage>
</organism>
<dbReference type="GO" id="GO:0046872">
    <property type="term" value="F:metal ion binding"/>
    <property type="evidence" value="ECO:0007669"/>
    <property type="project" value="InterPro"/>
</dbReference>
<protein>
    <submittedName>
        <fullName evidence="2">Tryptophan 2,3-dioxygenase isoform X1</fullName>
    </submittedName>
</protein>
<dbReference type="PANTHER" id="PTHR10138:SF0">
    <property type="entry name" value="TRYPTOPHAN 2,3-DIOXYGENASE"/>
    <property type="match status" value="1"/>
</dbReference>